<reference evidence="4 5" key="1">
    <citation type="journal article" date="2023" name="G3 (Bethesda)">
        <title>A chromosome-length genome assembly and annotation of blackberry (Rubus argutus, cv. 'Hillquist').</title>
        <authorList>
            <person name="Bruna T."/>
            <person name="Aryal R."/>
            <person name="Dudchenko O."/>
            <person name="Sargent D.J."/>
            <person name="Mead D."/>
            <person name="Buti M."/>
            <person name="Cavallini A."/>
            <person name="Hytonen T."/>
            <person name="Andres J."/>
            <person name="Pham M."/>
            <person name="Weisz D."/>
            <person name="Mascagni F."/>
            <person name="Usai G."/>
            <person name="Natali L."/>
            <person name="Bassil N."/>
            <person name="Fernandez G.E."/>
            <person name="Lomsadze A."/>
            <person name="Armour M."/>
            <person name="Olukolu B."/>
            <person name="Poorten T."/>
            <person name="Britton C."/>
            <person name="Davik J."/>
            <person name="Ashrafi H."/>
            <person name="Aiden E.L."/>
            <person name="Borodovsky M."/>
            <person name="Worthington M."/>
        </authorList>
    </citation>
    <scope>NUCLEOTIDE SEQUENCE [LARGE SCALE GENOMIC DNA]</scope>
    <source>
        <strain evidence="4">PI 553951</strain>
    </source>
</reference>
<keyword evidence="3" id="KW-1133">Transmembrane helix</keyword>
<comment type="subcellular location">
    <subcellularLocation>
        <location evidence="1">Membrane</location>
    </subcellularLocation>
</comment>
<keyword evidence="5" id="KW-1185">Reference proteome</keyword>
<evidence type="ECO:0000256" key="1">
    <source>
        <dbReference type="ARBA" id="ARBA00004370"/>
    </source>
</evidence>
<dbReference type="AlphaFoldDB" id="A0AAW1WCY3"/>
<name>A0AAW1WCY3_RUBAR</name>
<dbReference type="Proteomes" id="UP001457282">
    <property type="component" value="Unassembled WGS sequence"/>
</dbReference>
<evidence type="ECO:0000256" key="2">
    <source>
        <dbReference type="ARBA" id="ARBA00023136"/>
    </source>
</evidence>
<dbReference type="InterPro" id="IPR044839">
    <property type="entry name" value="NDR1-like"/>
</dbReference>
<proteinExistence type="predicted"/>
<protein>
    <recommendedName>
        <fullName evidence="6">Late embryogenesis abundant protein LEA-2 subgroup domain-containing protein</fullName>
    </recommendedName>
</protein>
<evidence type="ECO:0000256" key="3">
    <source>
        <dbReference type="SAM" id="Phobius"/>
    </source>
</evidence>
<feature type="transmembrane region" description="Helical" evidence="3">
    <location>
        <begin position="7"/>
        <end position="28"/>
    </location>
</feature>
<evidence type="ECO:0000313" key="4">
    <source>
        <dbReference type="EMBL" id="KAK9921240.1"/>
    </source>
</evidence>
<comment type="caution">
    <text evidence="4">The sequence shown here is derived from an EMBL/GenBank/DDBJ whole genome shotgun (WGS) entry which is preliminary data.</text>
</comment>
<keyword evidence="3" id="KW-0812">Transmembrane</keyword>
<keyword evidence="2 3" id="KW-0472">Membrane</keyword>
<dbReference type="GO" id="GO:0098542">
    <property type="term" value="P:defense response to other organism"/>
    <property type="evidence" value="ECO:0007669"/>
    <property type="project" value="InterPro"/>
</dbReference>
<organism evidence="4 5">
    <name type="scientific">Rubus argutus</name>
    <name type="common">Southern blackberry</name>
    <dbReference type="NCBI Taxonomy" id="59490"/>
    <lineage>
        <taxon>Eukaryota</taxon>
        <taxon>Viridiplantae</taxon>
        <taxon>Streptophyta</taxon>
        <taxon>Embryophyta</taxon>
        <taxon>Tracheophyta</taxon>
        <taxon>Spermatophyta</taxon>
        <taxon>Magnoliopsida</taxon>
        <taxon>eudicotyledons</taxon>
        <taxon>Gunneridae</taxon>
        <taxon>Pentapetalae</taxon>
        <taxon>rosids</taxon>
        <taxon>fabids</taxon>
        <taxon>Rosales</taxon>
        <taxon>Rosaceae</taxon>
        <taxon>Rosoideae</taxon>
        <taxon>Rosoideae incertae sedis</taxon>
        <taxon>Rubus</taxon>
    </lineage>
</organism>
<gene>
    <name evidence="4" type="ORF">M0R45_029759</name>
</gene>
<dbReference type="EMBL" id="JBEDUW010000006">
    <property type="protein sequence ID" value="KAK9921240.1"/>
    <property type="molecule type" value="Genomic_DNA"/>
</dbReference>
<evidence type="ECO:0000313" key="5">
    <source>
        <dbReference type="Proteomes" id="UP001457282"/>
    </source>
</evidence>
<evidence type="ECO:0008006" key="6">
    <source>
        <dbReference type="Google" id="ProtNLM"/>
    </source>
</evidence>
<sequence length="192" mass="22074">MSCGGCCCCCCIIILVLLVLSIIFFIVLRQFAPTKTLRFTVTYVKLNTFDFRESMSGNGTLYYDIDFSTIVENPNPWSNVHFDEFEAIASYKNQDLNNVTVHPFTIAHQDTEAVPTSFKGKRTMALPGAEVSKFKSNTTAIFNLLLDIYIRSSCKMLLYEQHYQMKCYLKVPKHSTGEKFETTKCRRIYIFD</sequence>
<dbReference type="PANTHER" id="PTHR31415:SF174">
    <property type="entry name" value="NDR1_HIN1-LIKE PROTEIN 10"/>
    <property type="match status" value="1"/>
</dbReference>
<dbReference type="GO" id="GO:0009506">
    <property type="term" value="C:plasmodesma"/>
    <property type="evidence" value="ECO:0007669"/>
    <property type="project" value="TreeGrafter"/>
</dbReference>
<dbReference type="GO" id="GO:0005886">
    <property type="term" value="C:plasma membrane"/>
    <property type="evidence" value="ECO:0007669"/>
    <property type="project" value="TreeGrafter"/>
</dbReference>
<dbReference type="PANTHER" id="PTHR31415">
    <property type="entry name" value="OS05G0367900 PROTEIN"/>
    <property type="match status" value="1"/>
</dbReference>
<accession>A0AAW1WCY3</accession>